<keyword evidence="5" id="KW-0677">Repeat</keyword>
<evidence type="ECO:0000313" key="16">
    <source>
        <dbReference type="Proteomes" id="UP000224006"/>
    </source>
</evidence>
<dbReference type="STRING" id="94643.A0A2A9M8J6"/>
<comment type="caution">
    <text evidence="15">The sequence shown here is derived from an EMBL/GenBank/DDBJ whole genome shotgun (WGS) entry which is preliminary data.</text>
</comment>
<dbReference type="InterPro" id="IPR056858">
    <property type="entry name" value="VSR_TRX"/>
</dbReference>
<protein>
    <submittedName>
        <fullName evidence="15">Uncharacterized protein</fullName>
    </submittedName>
</protein>
<dbReference type="InterPro" id="IPR046450">
    <property type="entry name" value="PA_dom_sf"/>
</dbReference>
<feature type="compositionally biased region" description="Pro residues" evidence="11">
    <location>
        <begin position="45"/>
        <end position="57"/>
    </location>
</feature>
<dbReference type="GO" id="GO:0016020">
    <property type="term" value="C:membrane"/>
    <property type="evidence" value="ECO:0007669"/>
    <property type="project" value="UniProtKB-SubCell"/>
</dbReference>
<evidence type="ECO:0000256" key="6">
    <source>
        <dbReference type="ARBA" id="ARBA00022837"/>
    </source>
</evidence>
<keyword evidence="4" id="KW-0732">Signal</keyword>
<evidence type="ECO:0000259" key="13">
    <source>
        <dbReference type="Pfam" id="PF02225"/>
    </source>
</evidence>
<dbReference type="SUPFAM" id="SSF52025">
    <property type="entry name" value="PA domain"/>
    <property type="match status" value="1"/>
</dbReference>
<feature type="region of interest" description="Disordered" evidence="11">
    <location>
        <begin position="1"/>
        <end position="25"/>
    </location>
</feature>
<dbReference type="VEuPathDB" id="ToxoDB:BESB_073910"/>
<keyword evidence="8 12" id="KW-0472">Membrane</keyword>
<name>A0A2A9M8J6_BESBE</name>
<evidence type="ECO:0000313" key="15">
    <source>
        <dbReference type="EMBL" id="PFH34239.1"/>
    </source>
</evidence>
<feature type="compositionally biased region" description="Low complexity" evidence="11">
    <location>
        <begin position="58"/>
        <end position="75"/>
    </location>
</feature>
<evidence type="ECO:0000256" key="12">
    <source>
        <dbReference type="SAM" id="Phobius"/>
    </source>
</evidence>
<dbReference type="Gene3D" id="3.50.30.30">
    <property type="match status" value="1"/>
</dbReference>
<feature type="domain" description="Vacuolar sorting receptor thioredoxin-like" evidence="14">
    <location>
        <begin position="327"/>
        <end position="527"/>
    </location>
</feature>
<dbReference type="PANTHER" id="PTHR22702:SF1">
    <property type="entry name" value="PROTEASE-ASSOCIATED DOMAIN-CONTAINING PROTEIN 1"/>
    <property type="match status" value="1"/>
</dbReference>
<proteinExistence type="predicted"/>
<dbReference type="PANTHER" id="PTHR22702">
    <property type="entry name" value="PROTEASE-ASSOCIATED DOMAIN-CONTAINING PROTEIN"/>
    <property type="match status" value="1"/>
</dbReference>
<evidence type="ECO:0000259" key="14">
    <source>
        <dbReference type="Pfam" id="PF25011"/>
    </source>
</evidence>
<feature type="domain" description="PA" evidence="13">
    <location>
        <begin position="227"/>
        <end position="297"/>
    </location>
</feature>
<keyword evidence="3 12" id="KW-0812">Transmembrane</keyword>
<gene>
    <name evidence="15" type="ORF">BESB_073910</name>
</gene>
<keyword evidence="9" id="KW-0325">Glycoprotein</keyword>
<evidence type="ECO:0000256" key="11">
    <source>
        <dbReference type="SAM" id="MobiDB-lite"/>
    </source>
</evidence>
<keyword evidence="2" id="KW-0245">EGF-like domain</keyword>
<keyword evidence="6" id="KW-0106">Calcium</keyword>
<sequence length="635" mass="69647">MAFSGRLPLRRQSAPAGRLGSQEKPCCCASSLASSHRSFSSASAPPRPPLRSRPPASPARAASPSDGPVSAAPSAGAVSRPSLHFAAGIQASVPRASARVSLPLCLSRRSTPAVLLLLALVALFGGRGGRLARAQIRVQSPKSLIDELRSIGAISEQTGETVIGSTASFGTPAYGTVLRGKAFYVPDSPTERVDSGSHCTRAYCEKVKDEVMQWKKTEASGGPSNVIFFLDRGICTFATKVRIAQECGADAAVVVDRSVSGWTRSYIRFNVIMSDDGTGQDISIPSILIARNDGQSILDAVLAGGAAEPVILEMEWSMPNQWPVSVDFWTDPGELQGSTFLHQLAPYMLQLGHHVRFKPLYSIFEIEGGTRELCLSRGLYRQFPQKYCAFDPAAQSLTHTGSEVVEEALRQLCLYHVTAAPAKDLPDSEFSREFWEYHKLMADPKKGCAFNREGSNEWGEACSMRLMSDILSSGQMKVLRDCIEGPQGRQLLDISKMNRTWNPIALRINGARFNGNLDAEVALRAICASTRDPATDQYRAPECERLMIDVHKEEAPWLRDAPDWQNFFLVLLFLGIIVACMAALYYRIAKQRLVQEVRQEVALEVQQQIQQYYAMNEELANPARQGVERQPLVIP</sequence>
<evidence type="ECO:0000256" key="4">
    <source>
        <dbReference type="ARBA" id="ARBA00022729"/>
    </source>
</evidence>
<dbReference type="KEGG" id="bbes:BESB_073910"/>
<dbReference type="RefSeq" id="XP_029218248.1">
    <property type="nucleotide sequence ID" value="XM_029365764.1"/>
</dbReference>
<evidence type="ECO:0000256" key="1">
    <source>
        <dbReference type="ARBA" id="ARBA00004479"/>
    </source>
</evidence>
<dbReference type="AlphaFoldDB" id="A0A2A9M8J6"/>
<evidence type="ECO:0000256" key="10">
    <source>
        <dbReference type="ARBA" id="ARBA00037847"/>
    </source>
</evidence>
<evidence type="ECO:0000256" key="5">
    <source>
        <dbReference type="ARBA" id="ARBA00022737"/>
    </source>
</evidence>
<evidence type="ECO:0000256" key="8">
    <source>
        <dbReference type="ARBA" id="ARBA00023136"/>
    </source>
</evidence>
<keyword evidence="7 12" id="KW-1133">Transmembrane helix</keyword>
<dbReference type="EMBL" id="NWUJ01000007">
    <property type="protein sequence ID" value="PFH34239.1"/>
    <property type="molecule type" value="Genomic_DNA"/>
</dbReference>
<evidence type="ECO:0000256" key="9">
    <source>
        <dbReference type="ARBA" id="ARBA00023180"/>
    </source>
</evidence>
<reference evidence="15 16" key="1">
    <citation type="submission" date="2017-09" db="EMBL/GenBank/DDBJ databases">
        <title>Genome sequencing of Besnoitia besnoiti strain Bb-Ger1.</title>
        <authorList>
            <person name="Schares G."/>
            <person name="Venepally P."/>
            <person name="Lorenzi H.A."/>
        </authorList>
    </citation>
    <scope>NUCLEOTIDE SEQUENCE [LARGE SCALE GENOMIC DNA]</scope>
    <source>
        <strain evidence="15 16">Bb-Ger1</strain>
    </source>
</reference>
<dbReference type="GeneID" id="40312317"/>
<evidence type="ECO:0000256" key="2">
    <source>
        <dbReference type="ARBA" id="ARBA00022536"/>
    </source>
</evidence>
<comment type="subcellular location">
    <subcellularLocation>
        <location evidence="10">Endomembrane system</location>
        <topology evidence="10">Single-pass membrane protein</topology>
    </subcellularLocation>
    <subcellularLocation>
        <location evidence="1">Membrane</location>
        <topology evidence="1">Single-pass type I membrane protein</topology>
    </subcellularLocation>
</comment>
<dbReference type="Pfam" id="PF02225">
    <property type="entry name" value="PA"/>
    <property type="match status" value="1"/>
</dbReference>
<keyword evidence="16" id="KW-1185">Reference proteome</keyword>
<evidence type="ECO:0000256" key="3">
    <source>
        <dbReference type="ARBA" id="ARBA00022692"/>
    </source>
</evidence>
<dbReference type="Pfam" id="PF25011">
    <property type="entry name" value="VSR_TRX"/>
    <property type="match status" value="1"/>
</dbReference>
<dbReference type="OrthoDB" id="10045365at2759"/>
<feature type="transmembrane region" description="Helical" evidence="12">
    <location>
        <begin position="567"/>
        <end position="586"/>
    </location>
</feature>
<dbReference type="GO" id="GO:0012505">
    <property type="term" value="C:endomembrane system"/>
    <property type="evidence" value="ECO:0007669"/>
    <property type="project" value="UniProtKB-SubCell"/>
</dbReference>
<dbReference type="Proteomes" id="UP000224006">
    <property type="component" value="Unassembled WGS sequence"/>
</dbReference>
<feature type="region of interest" description="Disordered" evidence="11">
    <location>
        <begin position="37"/>
        <end position="75"/>
    </location>
</feature>
<dbReference type="InterPro" id="IPR003137">
    <property type="entry name" value="PA_domain"/>
</dbReference>
<organism evidence="15 16">
    <name type="scientific">Besnoitia besnoiti</name>
    <name type="common">Apicomplexan protozoan</name>
    <dbReference type="NCBI Taxonomy" id="94643"/>
    <lineage>
        <taxon>Eukaryota</taxon>
        <taxon>Sar</taxon>
        <taxon>Alveolata</taxon>
        <taxon>Apicomplexa</taxon>
        <taxon>Conoidasida</taxon>
        <taxon>Coccidia</taxon>
        <taxon>Eucoccidiorida</taxon>
        <taxon>Eimeriorina</taxon>
        <taxon>Sarcocystidae</taxon>
        <taxon>Besnoitia</taxon>
    </lineage>
</organism>
<evidence type="ECO:0000256" key="7">
    <source>
        <dbReference type="ARBA" id="ARBA00022989"/>
    </source>
</evidence>
<accession>A0A2A9M8J6</accession>